<dbReference type="Proteomes" id="UP001549920">
    <property type="component" value="Unassembled WGS sequence"/>
</dbReference>
<gene>
    <name evidence="3" type="ORF">ABMA27_009418</name>
    <name evidence="2" type="ORF">ABMA28_009717</name>
</gene>
<dbReference type="Proteomes" id="UP001549921">
    <property type="component" value="Unassembled WGS sequence"/>
</dbReference>
<comment type="caution">
    <text evidence="2">The sequence shown here is derived from an EMBL/GenBank/DDBJ whole genome shotgun (WGS) entry which is preliminary data.</text>
</comment>
<sequence>MYREAVFVFALTGLALGSILDGDLDLADGVRLVSIPVSNNLEDEGRSFGGNAILFRMAKFLQGHELHVKLPKLIEKDKLTEFFAESLKAMDETYKENKATGRGKGGGGGGAALLAMMFAKAMGAMGLGGLGLLTMKALAASALALMLSAIVGVKKLASHDDHHEDHQVIYAGHHGHHRRRRDIVTPLPYRGWVQYVPHESS</sequence>
<feature type="chain" id="PRO_5044722623" evidence="1">
    <location>
        <begin position="18"/>
        <end position="201"/>
    </location>
</feature>
<dbReference type="PANTHER" id="PTHR21879">
    <property type="entry name" value="FI03362P-RELATED-RELATED"/>
    <property type="match status" value="1"/>
</dbReference>
<reference evidence="4 5" key="1">
    <citation type="submission" date="2024-06" db="EMBL/GenBank/DDBJ databases">
        <title>A chromosome-level genome assembly of beet webworm, Loxostege sticticalis.</title>
        <authorList>
            <person name="Zhang Y."/>
        </authorList>
    </citation>
    <scope>NUCLEOTIDE SEQUENCE [LARGE SCALE GENOMIC DNA]</scope>
    <source>
        <strain evidence="3">AQ026</strain>
        <strain evidence="2">AQ028</strain>
        <tissue evidence="2">Male pupae</tissue>
        <tissue evidence="3">Whole body</tissue>
    </source>
</reference>
<dbReference type="EMBL" id="JBEDNZ010000024">
    <property type="protein sequence ID" value="KAL0811303.1"/>
    <property type="molecule type" value="Genomic_DNA"/>
</dbReference>
<evidence type="ECO:0000313" key="3">
    <source>
        <dbReference type="EMBL" id="KAL0860881.1"/>
    </source>
</evidence>
<keyword evidence="4" id="KW-1185">Reference proteome</keyword>
<dbReference type="PANTHER" id="PTHR21879:SF23">
    <property type="entry name" value="IP06949P"/>
    <property type="match status" value="1"/>
</dbReference>
<protein>
    <submittedName>
        <fullName evidence="2">Uncharacterized protein</fullName>
    </submittedName>
</protein>
<evidence type="ECO:0000256" key="1">
    <source>
        <dbReference type="SAM" id="SignalP"/>
    </source>
</evidence>
<evidence type="ECO:0000313" key="5">
    <source>
        <dbReference type="Proteomes" id="UP001549921"/>
    </source>
</evidence>
<evidence type="ECO:0000313" key="4">
    <source>
        <dbReference type="Proteomes" id="UP001549920"/>
    </source>
</evidence>
<dbReference type="AlphaFoldDB" id="A0ABD0SB75"/>
<name>A0ABD0SB75_LOXSC</name>
<dbReference type="InterPro" id="IPR012464">
    <property type="entry name" value="DUF1676"/>
</dbReference>
<dbReference type="EMBL" id="JBEUOH010000024">
    <property type="protein sequence ID" value="KAL0860881.1"/>
    <property type="molecule type" value="Genomic_DNA"/>
</dbReference>
<keyword evidence="1" id="KW-0732">Signal</keyword>
<organism evidence="2 5">
    <name type="scientific">Loxostege sticticalis</name>
    <name type="common">Beet webworm moth</name>
    <dbReference type="NCBI Taxonomy" id="481309"/>
    <lineage>
        <taxon>Eukaryota</taxon>
        <taxon>Metazoa</taxon>
        <taxon>Ecdysozoa</taxon>
        <taxon>Arthropoda</taxon>
        <taxon>Hexapoda</taxon>
        <taxon>Insecta</taxon>
        <taxon>Pterygota</taxon>
        <taxon>Neoptera</taxon>
        <taxon>Endopterygota</taxon>
        <taxon>Lepidoptera</taxon>
        <taxon>Glossata</taxon>
        <taxon>Ditrysia</taxon>
        <taxon>Pyraloidea</taxon>
        <taxon>Crambidae</taxon>
        <taxon>Pyraustinae</taxon>
        <taxon>Loxostege</taxon>
    </lineage>
</organism>
<evidence type="ECO:0000313" key="2">
    <source>
        <dbReference type="EMBL" id="KAL0811303.1"/>
    </source>
</evidence>
<feature type="signal peptide" evidence="1">
    <location>
        <begin position="1"/>
        <end position="17"/>
    </location>
</feature>
<proteinExistence type="predicted"/>
<dbReference type="Pfam" id="PF07898">
    <property type="entry name" value="DUF1676"/>
    <property type="match status" value="1"/>
</dbReference>
<accession>A0ABD0SB75</accession>